<evidence type="ECO:0000313" key="9">
    <source>
        <dbReference type="Proteomes" id="UP000244677"/>
    </source>
</evidence>
<feature type="transmembrane region" description="Helical" evidence="6">
    <location>
        <begin position="7"/>
        <end position="30"/>
    </location>
</feature>
<evidence type="ECO:0000256" key="4">
    <source>
        <dbReference type="ARBA" id="ARBA00023136"/>
    </source>
</evidence>
<dbReference type="Pfam" id="PF05359">
    <property type="entry name" value="DUF748"/>
    <property type="match status" value="1"/>
</dbReference>
<comment type="subcellular location">
    <subcellularLocation>
        <location evidence="1">Membrane</location>
        <topology evidence="1">Single-pass membrane protein</topology>
    </subcellularLocation>
</comment>
<dbReference type="GO" id="GO:0005886">
    <property type="term" value="C:plasma membrane"/>
    <property type="evidence" value="ECO:0007669"/>
    <property type="project" value="InterPro"/>
</dbReference>
<evidence type="ECO:0000256" key="6">
    <source>
        <dbReference type="SAM" id="Phobius"/>
    </source>
</evidence>
<keyword evidence="2 6" id="KW-0812">Transmembrane</keyword>
<keyword evidence="4 6" id="KW-0472">Membrane</keyword>
<dbReference type="GO" id="GO:0009306">
    <property type="term" value="P:protein secretion"/>
    <property type="evidence" value="ECO:0007669"/>
    <property type="project" value="InterPro"/>
</dbReference>
<keyword evidence="3 6" id="KW-1133">Transmembrane helix</keyword>
<dbReference type="PANTHER" id="PTHR30441:SF8">
    <property type="entry name" value="DUF748 DOMAIN-CONTAINING PROTEIN"/>
    <property type="match status" value="1"/>
</dbReference>
<feature type="domain" description="Translocation and assembly module TamB C-terminal" evidence="7">
    <location>
        <begin position="1182"/>
        <end position="1625"/>
    </location>
</feature>
<dbReference type="RefSeq" id="WP_108737426.1">
    <property type="nucleotide sequence ID" value="NZ_CP020919.1"/>
</dbReference>
<gene>
    <name evidence="8" type="ORF">FK004_11920</name>
</gene>
<dbReference type="GO" id="GO:0090313">
    <property type="term" value="P:regulation of protein targeting to membrane"/>
    <property type="evidence" value="ECO:0007669"/>
    <property type="project" value="TreeGrafter"/>
</dbReference>
<reference evidence="8 9" key="1">
    <citation type="submission" date="2017-04" db="EMBL/GenBank/DDBJ databases">
        <title>Complete genome sequence of Flavobacterium kingsejong AJ004.</title>
        <authorList>
            <person name="Lee P.C."/>
        </authorList>
    </citation>
    <scope>NUCLEOTIDE SEQUENCE [LARGE SCALE GENOMIC DNA]</scope>
    <source>
        <strain evidence="8 9">AJ004</strain>
    </source>
</reference>
<evidence type="ECO:0000256" key="1">
    <source>
        <dbReference type="ARBA" id="ARBA00004167"/>
    </source>
</evidence>
<organism evidence="8 9">
    <name type="scientific">Flavobacterium kingsejongi</name>
    <dbReference type="NCBI Taxonomy" id="1678728"/>
    <lineage>
        <taxon>Bacteria</taxon>
        <taxon>Pseudomonadati</taxon>
        <taxon>Bacteroidota</taxon>
        <taxon>Flavobacteriia</taxon>
        <taxon>Flavobacteriales</taxon>
        <taxon>Flavobacteriaceae</taxon>
        <taxon>Flavobacterium</taxon>
    </lineage>
</organism>
<dbReference type="OrthoDB" id="9811276at2"/>
<accession>A0A2S1LQE9</accession>
<evidence type="ECO:0000256" key="3">
    <source>
        <dbReference type="ARBA" id="ARBA00022989"/>
    </source>
</evidence>
<proteinExistence type="predicted"/>
<dbReference type="KEGG" id="fki:FK004_11920"/>
<name>A0A2S1LQE9_9FLAO</name>
<dbReference type="Proteomes" id="UP000244677">
    <property type="component" value="Chromosome"/>
</dbReference>
<evidence type="ECO:0000313" key="8">
    <source>
        <dbReference type="EMBL" id="AWG25876.1"/>
    </source>
</evidence>
<dbReference type="InterPro" id="IPR008023">
    <property type="entry name" value="DUF748"/>
</dbReference>
<dbReference type="PANTHER" id="PTHR30441">
    <property type="entry name" value="DUF748 DOMAIN-CONTAINING PROTEIN"/>
    <property type="match status" value="1"/>
</dbReference>
<evidence type="ECO:0000256" key="5">
    <source>
        <dbReference type="SAM" id="MobiDB-lite"/>
    </source>
</evidence>
<keyword evidence="9" id="KW-1185">Reference proteome</keyword>
<dbReference type="InterPro" id="IPR052894">
    <property type="entry name" value="AsmA-related"/>
</dbReference>
<evidence type="ECO:0000256" key="2">
    <source>
        <dbReference type="ARBA" id="ARBA00022692"/>
    </source>
</evidence>
<protein>
    <recommendedName>
        <fullName evidence="7">Translocation and assembly module TamB C-terminal domain-containing protein</fullName>
    </recommendedName>
</protein>
<dbReference type="Pfam" id="PF04357">
    <property type="entry name" value="TamB"/>
    <property type="match status" value="1"/>
</dbReference>
<dbReference type="InterPro" id="IPR007452">
    <property type="entry name" value="TamB_C"/>
</dbReference>
<feature type="region of interest" description="Disordered" evidence="5">
    <location>
        <begin position="1653"/>
        <end position="1680"/>
    </location>
</feature>
<evidence type="ECO:0000259" key="7">
    <source>
        <dbReference type="Pfam" id="PF04357"/>
    </source>
</evidence>
<sequence length="1680" mass="186035">MKKVTRIVLKIVLWTIGSIVGLFLLTVILIQIPAVQNYVKDKAVNYIEGKIHTPVSIGKIEIGLPKKIILEGVYFESQQKDTLLAGEKLAVDISLFKLISNEVEINSIDLKGIVANVKRDKDSVFNFDYIIKAFASADEPKKDSKPMKFSIGKVTLDNIRVTFDDAITKNDLNVTLTHFDTRIRNFDLDKMDFEIPKITLDGLKLKLNQGALIQEIAQNTVEVADDAVQSPDLKLRLDKINLSNIDIAYDNAGTKLNSGITLKKLFLEFNHIDLKKQQIDLEKIEFSTIRGGLTLGKLDKKITVQTPDTLAATGPNWKVNLNKIAFKDIDFRFDDENAAKAKAGIDYKHLDLSGINLRASKIKYSSDVISGKLTKLTAKDHSGLDIEALRTDFYYGSKNAYLKNLYLKTPQTLVKDEISVGYPSIASISKNLGELAINANINGSQIGFKDILLFVPTLSKTNPFLSNPNAILHINSKVSGKVNDLTIPNLEISGIGSTIIAASGRITGLPDVNKAYFDLNIKNFQSTAKDINLFVPKGTIPSNIQLPSQLKLTGTFKGGITNFNTNLNLVSSFGNARIKALFDQRKKKRERYDANVELTNFNVGRLLKNDSIGKISLKATVKGTGLDPKTASATLNGLLIKADYNRYTYRNLALKGTIKNGLFNAEAGMNDPNLDFKLVASGDFNKKYPSVKADLAIEMADLNKINLSKDPLRVSGKLNADIQDANPDFLNGTISLDNFIIANAKEQFILDTIHLVATATADTNTIKLKSQFIDADVVGKYKLTQLATALQQSIAKYYNTNPGIPPKKIEPQHFAFNMKVKNDPALLALVPEIKRLDPITINGRYNSVNDSIVLNGTIPKVIYGANTITNGIIALRTEDDALNYSLVIDDIQSSQINLPYTSITGTVKENTVAYKLQVRDAKDKEHYLVEGKLKAENGDTEISLDPQGLVLNYETWNIAPENSIRLGKNGIHANDFELRHDGNMLKIQSESDAPNAPLAVDFTDFKIETITSMIQKDTLLVGGVINGNVLVRDLSKTPVFTSDLKITDLSFKTDTIGNLEIKVDNEIANTFRAAVQITGQENQVNLDGTYRTDNSSFDMNLDMQRLNLKSIQGFTMGAITESTGFLSGQFKVDGTADQPKVIGDLKFNAIGFRVQQLNSVFKDMNESIAFTPSGIVFNNFSLKDEEDNVLAVNGRINTTTYRDFGFDMKVDADNFRAMNSTEKDNDLYYGELYLDTHLNIKGTLESPVVDGNIKINEGTKLTVVMPQSDPSIADREGIVEFIDQDNPQLKKMIIADESVSKSKLTGMNVSVNIAIVKEAELNLVIDKGNGDFLKLKGEAELNGGIDPSGKTSLTGRYEFTEGAYKMSFNFIKRKFDIEKGSYILWTGEPMSANINITAIYEIETAPIDLVDDQLGSVAPAVRNTYKQKIPFQTKLMMQGELLKPQISFDIQIPDGNYNVSADVISLSKAKLDQIRNQPSEMNKQVFALLLLNRFVGENPFASEAGSVGAESIARQSVSKILSQQLNNLAGDLIQGVEVNFDLESTDDYTTGQRENRTDLNVAVSKKLLNDRLKVTIGSNFGLEGPDQENREANNIAGDISADYQLTKDGRYMVRAYRKNQYQVALQGQVVETGVAFIITMDYNKFRELFHRSQKDKEIKEKEKKDKEKNAATKKEKNDSK</sequence>
<dbReference type="EMBL" id="CP020919">
    <property type="protein sequence ID" value="AWG25876.1"/>
    <property type="molecule type" value="Genomic_DNA"/>
</dbReference>